<feature type="transmembrane region" description="Helical" evidence="19">
    <location>
        <begin position="34"/>
        <end position="55"/>
    </location>
</feature>
<dbReference type="RefSeq" id="WP_193113700.1">
    <property type="nucleotide sequence ID" value="NZ_CP041165.1"/>
</dbReference>
<keyword evidence="7 19" id="KW-1003">Cell membrane</keyword>
<evidence type="ECO:0000256" key="9">
    <source>
        <dbReference type="ARBA" id="ARBA00022679"/>
    </source>
</evidence>
<dbReference type="GO" id="GO:0051073">
    <property type="term" value="F:adenosylcobinamide-GDP ribazoletransferase activity"/>
    <property type="evidence" value="ECO:0007669"/>
    <property type="project" value="UniProtKB-UniRule"/>
</dbReference>
<dbReference type="PANTHER" id="PTHR34148:SF1">
    <property type="entry name" value="ADENOSYLCOBINAMIDE-GDP RIBAZOLETRANSFERASE"/>
    <property type="match status" value="1"/>
</dbReference>
<comment type="pathway">
    <text evidence="3 19">Cofactor biosynthesis; adenosylcobalamin biosynthesis; adenosylcobalamin from cob(II)yrinate a,c-diamide: step 7/7.</text>
</comment>
<evidence type="ECO:0000256" key="2">
    <source>
        <dbReference type="ARBA" id="ARBA00004651"/>
    </source>
</evidence>
<evidence type="ECO:0000256" key="16">
    <source>
        <dbReference type="ARBA" id="ARBA00032853"/>
    </source>
</evidence>
<dbReference type="UniPathway" id="UPA00148">
    <property type="reaction ID" value="UER00238"/>
</dbReference>
<evidence type="ECO:0000256" key="10">
    <source>
        <dbReference type="ARBA" id="ARBA00022692"/>
    </source>
</evidence>
<dbReference type="Proteomes" id="UP000593910">
    <property type="component" value="Chromosome"/>
</dbReference>
<dbReference type="PANTHER" id="PTHR34148">
    <property type="entry name" value="ADENOSYLCOBINAMIDE-GDP RIBAZOLETRANSFERASE"/>
    <property type="match status" value="1"/>
</dbReference>
<keyword evidence="12 19" id="KW-1133">Transmembrane helix</keyword>
<comment type="subcellular location">
    <subcellularLocation>
        <location evidence="2 19">Cell membrane</location>
        <topology evidence="2 19">Multi-pass membrane protein</topology>
    </subcellularLocation>
</comment>
<organism evidence="20 21">
    <name type="scientific">Sulfurimonas marina</name>
    <dbReference type="NCBI Taxonomy" id="2590551"/>
    <lineage>
        <taxon>Bacteria</taxon>
        <taxon>Pseudomonadati</taxon>
        <taxon>Campylobacterota</taxon>
        <taxon>Epsilonproteobacteria</taxon>
        <taxon>Campylobacterales</taxon>
        <taxon>Sulfurimonadaceae</taxon>
        <taxon>Sulfurimonas</taxon>
    </lineage>
</organism>
<feature type="transmembrane region" description="Helical" evidence="19">
    <location>
        <begin position="168"/>
        <end position="187"/>
    </location>
</feature>
<comment type="similarity">
    <text evidence="4 19">Belongs to the CobS family.</text>
</comment>
<evidence type="ECO:0000256" key="1">
    <source>
        <dbReference type="ARBA" id="ARBA00001946"/>
    </source>
</evidence>
<dbReference type="InterPro" id="IPR003805">
    <property type="entry name" value="CobS"/>
</dbReference>
<proteinExistence type="inferred from homology"/>
<evidence type="ECO:0000256" key="15">
    <source>
        <dbReference type="ARBA" id="ARBA00032605"/>
    </source>
</evidence>
<dbReference type="HAMAP" id="MF_00719">
    <property type="entry name" value="CobS"/>
    <property type="match status" value="1"/>
</dbReference>
<dbReference type="GO" id="GO:0009236">
    <property type="term" value="P:cobalamin biosynthetic process"/>
    <property type="evidence" value="ECO:0007669"/>
    <property type="project" value="UniProtKB-UniRule"/>
</dbReference>
<comment type="catalytic activity">
    <reaction evidence="18 19">
        <text>alpha-ribazole 5'-phosphate + adenosylcob(III)inamide-GDP = adenosylcob(III)alamin 5'-phosphate + GMP + H(+)</text>
        <dbReference type="Rhea" id="RHEA:23560"/>
        <dbReference type="ChEBI" id="CHEBI:15378"/>
        <dbReference type="ChEBI" id="CHEBI:57918"/>
        <dbReference type="ChEBI" id="CHEBI:58115"/>
        <dbReference type="ChEBI" id="CHEBI:60487"/>
        <dbReference type="ChEBI" id="CHEBI:60493"/>
        <dbReference type="EC" id="2.7.8.26"/>
    </reaction>
</comment>
<feature type="transmembrane region" description="Helical" evidence="19">
    <location>
        <begin position="107"/>
        <end position="128"/>
    </location>
</feature>
<evidence type="ECO:0000256" key="18">
    <source>
        <dbReference type="ARBA" id="ARBA00049504"/>
    </source>
</evidence>
<keyword evidence="13 19" id="KW-0472">Membrane</keyword>
<keyword evidence="11 19" id="KW-0460">Magnesium</keyword>
<dbReference type="EC" id="2.7.8.26" evidence="5 19"/>
<name>A0A7M3V935_9BACT</name>
<evidence type="ECO:0000256" key="5">
    <source>
        <dbReference type="ARBA" id="ARBA00013200"/>
    </source>
</evidence>
<evidence type="ECO:0000256" key="6">
    <source>
        <dbReference type="ARBA" id="ARBA00015850"/>
    </source>
</evidence>
<keyword evidence="9 19" id="KW-0808">Transferase</keyword>
<comment type="cofactor">
    <cofactor evidence="1 19">
        <name>Mg(2+)</name>
        <dbReference type="ChEBI" id="CHEBI:18420"/>
    </cofactor>
</comment>
<evidence type="ECO:0000256" key="8">
    <source>
        <dbReference type="ARBA" id="ARBA00022573"/>
    </source>
</evidence>
<evidence type="ECO:0000256" key="7">
    <source>
        <dbReference type="ARBA" id="ARBA00022475"/>
    </source>
</evidence>
<evidence type="ECO:0000256" key="4">
    <source>
        <dbReference type="ARBA" id="ARBA00010561"/>
    </source>
</evidence>
<comment type="catalytic activity">
    <reaction evidence="17 19">
        <text>alpha-ribazole + adenosylcob(III)inamide-GDP = adenosylcob(III)alamin + GMP + H(+)</text>
        <dbReference type="Rhea" id="RHEA:16049"/>
        <dbReference type="ChEBI" id="CHEBI:10329"/>
        <dbReference type="ChEBI" id="CHEBI:15378"/>
        <dbReference type="ChEBI" id="CHEBI:18408"/>
        <dbReference type="ChEBI" id="CHEBI:58115"/>
        <dbReference type="ChEBI" id="CHEBI:60487"/>
        <dbReference type="EC" id="2.7.8.26"/>
    </reaction>
</comment>
<feature type="transmembrane region" description="Helical" evidence="19">
    <location>
        <begin position="134"/>
        <end position="156"/>
    </location>
</feature>
<accession>A0A7M3V935</accession>
<evidence type="ECO:0000256" key="3">
    <source>
        <dbReference type="ARBA" id="ARBA00004663"/>
    </source>
</evidence>
<dbReference type="GO" id="GO:0005886">
    <property type="term" value="C:plasma membrane"/>
    <property type="evidence" value="ECO:0007669"/>
    <property type="project" value="UniProtKB-SubCell"/>
</dbReference>
<evidence type="ECO:0000256" key="12">
    <source>
        <dbReference type="ARBA" id="ARBA00022989"/>
    </source>
</evidence>
<keyword evidence="10 19" id="KW-0812">Transmembrane</keyword>
<dbReference type="GO" id="GO:0008818">
    <property type="term" value="F:cobalamin 5'-phosphate synthase activity"/>
    <property type="evidence" value="ECO:0007669"/>
    <property type="project" value="UniProtKB-UniRule"/>
</dbReference>
<feature type="transmembrane region" description="Helical" evidence="19">
    <location>
        <begin position="61"/>
        <end position="81"/>
    </location>
</feature>
<comment type="function">
    <text evidence="14 19">Joins adenosylcobinamide-GDP and alpha-ribazole to generate adenosylcobalamin (Ado-cobalamin). Also synthesizes adenosylcobalamin 5'-phosphate from adenosylcobinamide-GDP and alpha-ribazole 5'-phosphate.</text>
</comment>
<evidence type="ECO:0000256" key="19">
    <source>
        <dbReference type="HAMAP-Rule" id="MF_00719"/>
    </source>
</evidence>
<feature type="transmembrane region" description="Helical" evidence="19">
    <location>
        <begin position="6"/>
        <end position="22"/>
    </location>
</feature>
<dbReference type="EMBL" id="CP041165">
    <property type="protein sequence ID" value="QOP40268.1"/>
    <property type="molecule type" value="Genomic_DNA"/>
</dbReference>
<evidence type="ECO:0000256" key="14">
    <source>
        <dbReference type="ARBA" id="ARBA00025228"/>
    </source>
</evidence>
<keyword evidence="8 19" id="KW-0169">Cobalamin biosynthesis</keyword>
<evidence type="ECO:0000313" key="20">
    <source>
        <dbReference type="EMBL" id="QOP40268.1"/>
    </source>
</evidence>
<dbReference type="KEGG" id="smax:FJR03_00340"/>
<evidence type="ECO:0000256" key="13">
    <source>
        <dbReference type="ARBA" id="ARBA00023136"/>
    </source>
</evidence>
<dbReference type="AlphaFoldDB" id="A0A7M3V935"/>
<dbReference type="Pfam" id="PF02654">
    <property type="entry name" value="CobS"/>
    <property type="match status" value="1"/>
</dbReference>
<sequence>MSYFKAFALAFNMFTIFPFFKIHTYEDGINGRSALFYPFIGLIIGFTVYGLYLLLHDYLPAPHLAVLLFGLSILFTGALHLDGLSDTIDGFFVNKEKALEVMKDSHVGGMGMIFTFVFLSLKLSSFIYFEAWALLPLVMLLSRLNATLAIYIFPYISSGVGALIKQELKTTYVVIALLYSVVLSYLFSSTLMLLISLVSMFIIAGLLIRRYKGLNGDMYGFIIEISELILLNYLIIL</sequence>
<gene>
    <name evidence="19" type="primary">cobS</name>
    <name evidence="20" type="ORF">FJR03_00340</name>
</gene>
<evidence type="ECO:0000256" key="17">
    <source>
        <dbReference type="ARBA" id="ARBA00048623"/>
    </source>
</evidence>
<reference evidence="20 21" key="1">
    <citation type="submission" date="2019-06" db="EMBL/GenBank/DDBJ databases">
        <title>Sulfurimonas gotlandica sp. nov., a chemoautotrophic and psychrotolerant epsilonproteobacterium isolated from a pelagic redoxcline, and an emended description of the genus Sulfurimonas.</title>
        <authorList>
            <person name="Wang S."/>
            <person name="Jiang L."/>
            <person name="Shao Z."/>
        </authorList>
    </citation>
    <scope>NUCLEOTIDE SEQUENCE [LARGE SCALE GENOMIC DNA]</scope>
    <source>
        <strain evidence="20 21">B2</strain>
    </source>
</reference>
<evidence type="ECO:0000256" key="11">
    <source>
        <dbReference type="ARBA" id="ARBA00022842"/>
    </source>
</evidence>
<evidence type="ECO:0000313" key="21">
    <source>
        <dbReference type="Proteomes" id="UP000593910"/>
    </source>
</evidence>
<protein>
    <recommendedName>
        <fullName evidence="6 19">Adenosylcobinamide-GDP ribazoletransferase</fullName>
        <ecNumber evidence="5 19">2.7.8.26</ecNumber>
    </recommendedName>
    <alternativeName>
        <fullName evidence="16 19">Cobalamin synthase</fullName>
    </alternativeName>
    <alternativeName>
        <fullName evidence="15 19">Cobalamin-5'-phosphate synthase</fullName>
    </alternativeName>
</protein>
<keyword evidence="21" id="KW-1185">Reference proteome</keyword>